<reference evidence="1 2" key="1">
    <citation type="submission" date="2014-06" db="EMBL/GenBank/DDBJ databases">
        <title>Draft genome sequence of Bacillus manliponensis JCM 15802 (MCCC 1A00708).</title>
        <authorList>
            <person name="Lai Q."/>
            <person name="Liu Y."/>
            <person name="Shao Z."/>
        </authorList>
    </citation>
    <scope>NUCLEOTIDE SEQUENCE [LARGE SCALE GENOMIC DNA]</scope>
    <source>
        <strain evidence="1 2">JCM 15802</strain>
    </source>
</reference>
<dbReference type="Pfam" id="PF13143">
    <property type="entry name" value="DUF3986"/>
    <property type="match status" value="1"/>
</dbReference>
<sequence>MKNIYEQHQHAHIGYYKNGYDLEAIGYKKEGIDEWDIFFEPEHYKNVHVPEYFPYIPRYGHKIGVIYANDLSFEEGIAFFEKWLRDAKIIN</sequence>
<protein>
    <recommendedName>
        <fullName evidence="3">DUF3986 domain-containing protein</fullName>
    </recommendedName>
</protein>
<organism evidence="1 2">
    <name type="scientific">Bacillus manliponensis</name>
    <dbReference type="NCBI Taxonomy" id="574376"/>
    <lineage>
        <taxon>Bacteria</taxon>
        <taxon>Bacillati</taxon>
        <taxon>Bacillota</taxon>
        <taxon>Bacilli</taxon>
        <taxon>Bacillales</taxon>
        <taxon>Bacillaceae</taxon>
        <taxon>Bacillus</taxon>
        <taxon>Bacillus cereus group</taxon>
    </lineage>
</organism>
<dbReference type="AlphaFoldDB" id="A0A073JRY3"/>
<dbReference type="RefSeq" id="WP_034644311.1">
    <property type="nucleotide sequence ID" value="NZ_CBCSJC010000040.1"/>
</dbReference>
<comment type="caution">
    <text evidence="1">The sequence shown here is derived from an EMBL/GenBank/DDBJ whole genome shotgun (WGS) entry which is preliminary data.</text>
</comment>
<evidence type="ECO:0008006" key="3">
    <source>
        <dbReference type="Google" id="ProtNLM"/>
    </source>
</evidence>
<dbReference type="Proteomes" id="UP000027822">
    <property type="component" value="Unassembled WGS sequence"/>
</dbReference>
<gene>
    <name evidence="1" type="ORF">BAMA_20055</name>
</gene>
<accession>A0A073JRY3</accession>
<dbReference type="OrthoDB" id="2620614at2"/>
<dbReference type="STRING" id="574376.BAMA_20055"/>
<dbReference type="EMBL" id="JOTN01000050">
    <property type="protein sequence ID" value="KEK17085.1"/>
    <property type="molecule type" value="Genomic_DNA"/>
</dbReference>
<evidence type="ECO:0000313" key="1">
    <source>
        <dbReference type="EMBL" id="KEK17085.1"/>
    </source>
</evidence>
<name>A0A073JRY3_9BACI</name>
<keyword evidence="2" id="KW-1185">Reference proteome</keyword>
<evidence type="ECO:0000313" key="2">
    <source>
        <dbReference type="Proteomes" id="UP000027822"/>
    </source>
</evidence>
<dbReference type="InterPro" id="IPR025047">
    <property type="entry name" value="DUF3986"/>
</dbReference>
<proteinExistence type="predicted"/>
<dbReference type="eggNOG" id="ENOG50309YX">
    <property type="taxonomic scope" value="Bacteria"/>
</dbReference>